<dbReference type="AlphaFoldDB" id="A0A6P8VV91"/>
<proteinExistence type="predicted"/>
<organism evidence="2 3">
    <name type="scientific">Gymnodraco acuticeps</name>
    <name type="common">Antarctic dragonfish</name>
    <dbReference type="NCBI Taxonomy" id="8218"/>
    <lineage>
        <taxon>Eukaryota</taxon>
        <taxon>Metazoa</taxon>
        <taxon>Chordata</taxon>
        <taxon>Craniata</taxon>
        <taxon>Vertebrata</taxon>
        <taxon>Euteleostomi</taxon>
        <taxon>Actinopterygii</taxon>
        <taxon>Neopterygii</taxon>
        <taxon>Teleostei</taxon>
        <taxon>Neoteleostei</taxon>
        <taxon>Acanthomorphata</taxon>
        <taxon>Eupercaria</taxon>
        <taxon>Perciformes</taxon>
        <taxon>Notothenioidei</taxon>
        <taxon>Bathydraconidae</taxon>
        <taxon>Gymnodraco</taxon>
    </lineage>
</organism>
<dbReference type="KEGG" id="gacu:117561586"/>
<gene>
    <name evidence="3" type="primary">LOC117561586</name>
</gene>
<protein>
    <submittedName>
        <fullName evidence="3">Uncharacterized protein LOC117561586</fullName>
    </submittedName>
</protein>
<keyword evidence="2" id="KW-1185">Reference proteome</keyword>
<reference evidence="3" key="1">
    <citation type="submission" date="2025-08" db="UniProtKB">
        <authorList>
            <consortium name="RefSeq"/>
        </authorList>
    </citation>
    <scope>IDENTIFICATION</scope>
</reference>
<evidence type="ECO:0000313" key="3">
    <source>
        <dbReference type="RefSeq" id="XP_034094984.1"/>
    </source>
</evidence>
<sequence>MAAGSPARVGDMPLCFLGGSHGADAEREYLTPFLPPLYWWGGGGPMRQPKTCKYPPISLCKGYNCKNCRDSESRGFMGHTGGLFFDSLLIFPPEAVIFHQVVYIIPALLLTMTFALVICKMDKRRGTRANVNRDNTNEAAIEEVLGEAVIYANQELVLSEKLPTKQRRACQRNEYAGEDQQDSVYRNISASEDIYCNDIYINS</sequence>
<evidence type="ECO:0000256" key="1">
    <source>
        <dbReference type="SAM" id="Phobius"/>
    </source>
</evidence>
<keyword evidence="1" id="KW-0812">Transmembrane</keyword>
<dbReference type="RefSeq" id="XP_034094984.1">
    <property type="nucleotide sequence ID" value="XM_034239093.1"/>
</dbReference>
<keyword evidence="1" id="KW-1133">Transmembrane helix</keyword>
<dbReference type="Proteomes" id="UP000515161">
    <property type="component" value="Unplaced"/>
</dbReference>
<keyword evidence="1" id="KW-0472">Membrane</keyword>
<accession>A0A6P8VV91</accession>
<name>A0A6P8VV91_GYMAC</name>
<dbReference type="GeneID" id="117561586"/>
<feature type="transmembrane region" description="Helical" evidence="1">
    <location>
        <begin position="97"/>
        <end position="119"/>
    </location>
</feature>
<evidence type="ECO:0000313" key="2">
    <source>
        <dbReference type="Proteomes" id="UP000515161"/>
    </source>
</evidence>
<dbReference type="InParanoid" id="A0A6P8VV91"/>